<dbReference type="InterPro" id="IPR001173">
    <property type="entry name" value="Glyco_trans_2-like"/>
</dbReference>
<dbReference type="KEGG" id="step:IC006_2292"/>
<feature type="domain" description="Glycosyltransferase 2-like" evidence="1">
    <location>
        <begin position="3"/>
        <end position="147"/>
    </location>
</feature>
<gene>
    <name evidence="2" type="ORF">IC006_2292</name>
</gene>
<dbReference type="STRING" id="1294262.GCA_001316085_02585"/>
<dbReference type="OrthoDB" id="351177at2157"/>
<name>A0A510DYD0_9CREN</name>
<dbReference type="GO" id="GO:0006487">
    <property type="term" value="P:protein N-linked glycosylation"/>
    <property type="evidence" value="ECO:0007669"/>
    <property type="project" value="TreeGrafter"/>
</dbReference>
<keyword evidence="3" id="KW-1185">Reference proteome</keyword>
<evidence type="ECO:0000313" key="3">
    <source>
        <dbReference type="Proteomes" id="UP000322983"/>
    </source>
</evidence>
<evidence type="ECO:0000259" key="1">
    <source>
        <dbReference type="Pfam" id="PF00535"/>
    </source>
</evidence>
<dbReference type="SUPFAM" id="SSF53448">
    <property type="entry name" value="Nucleotide-diphospho-sugar transferases"/>
    <property type="match status" value="1"/>
</dbReference>
<dbReference type="Proteomes" id="UP000322983">
    <property type="component" value="Chromosome"/>
</dbReference>
<evidence type="ECO:0000313" key="2">
    <source>
        <dbReference type="EMBL" id="BBG24958.1"/>
    </source>
</evidence>
<dbReference type="AlphaFoldDB" id="A0A510DYD0"/>
<dbReference type="PANTHER" id="PTHR10859">
    <property type="entry name" value="GLYCOSYL TRANSFERASE"/>
    <property type="match status" value="1"/>
</dbReference>
<dbReference type="RefSeq" id="WP_054846543.1">
    <property type="nucleotide sequence ID" value="NZ_AP018929.1"/>
</dbReference>
<sequence length="241" mass="27591">MISIVIPAYNEENRIGKTLKLLSAWMKTEVVVVFDGDDNTPEVVKKFPVKLFVSKDRLGKGGALKVGIINASSQRVLVLDADLPISREDLIKIISEDADLVIVKRRMVGMPLKRKVLHDSFVALVKVFFPCLRDLSDFQGGVKLMDREKALSVKDELIIQDFLFDVNLIYAFKRKGYKIKEVEVDYIHDETDSKISKKLVKVILLMFLSLVKLRVYYSPFRGVLKTRLFMKAQTSILRILR</sequence>
<reference evidence="2 3" key="1">
    <citation type="journal article" date="2020" name="Int. J. Syst. Evol. Microbiol.">
        <title>Sulfuracidifex tepidarius gen. nov., sp. nov. and transfer of Sulfolobus metallicus Huber and Stetter 1992 to the genus Sulfuracidifex as Sulfuracidifex metallicus comb. nov.</title>
        <authorList>
            <person name="Itoh T."/>
            <person name="Miura T."/>
            <person name="Sakai H.D."/>
            <person name="Kato S."/>
            <person name="Ohkuma M."/>
            <person name="Takashina T."/>
        </authorList>
    </citation>
    <scope>NUCLEOTIDE SEQUENCE [LARGE SCALE GENOMIC DNA]</scope>
    <source>
        <strain evidence="2 3">IC-006</strain>
    </source>
</reference>
<dbReference type="EMBL" id="AP018929">
    <property type="protein sequence ID" value="BBG24958.1"/>
    <property type="molecule type" value="Genomic_DNA"/>
</dbReference>
<proteinExistence type="predicted"/>
<organism evidence="2 3">
    <name type="scientific">Sulfuracidifex tepidarius</name>
    <dbReference type="NCBI Taxonomy" id="1294262"/>
    <lineage>
        <taxon>Archaea</taxon>
        <taxon>Thermoproteota</taxon>
        <taxon>Thermoprotei</taxon>
        <taxon>Sulfolobales</taxon>
        <taxon>Sulfolobaceae</taxon>
        <taxon>Sulfuracidifex</taxon>
    </lineage>
</organism>
<accession>A0A510DYD0</accession>
<dbReference type="Gene3D" id="3.90.550.10">
    <property type="entry name" value="Spore Coat Polysaccharide Biosynthesis Protein SpsA, Chain A"/>
    <property type="match status" value="1"/>
</dbReference>
<protein>
    <submittedName>
        <fullName evidence="2">Glycosyltransferase AglD</fullName>
    </submittedName>
</protein>
<dbReference type="GeneID" id="41716023"/>
<dbReference type="Pfam" id="PF00535">
    <property type="entry name" value="Glycos_transf_2"/>
    <property type="match status" value="1"/>
</dbReference>
<dbReference type="InterPro" id="IPR029044">
    <property type="entry name" value="Nucleotide-diphossugar_trans"/>
</dbReference>
<dbReference type="PANTHER" id="PTHR10859:SF91">
    <property type="entry name" value="DOLICHYL-PHOSPHATE BETA-GLUCOSYLTRANSFERASE"/>
    <property type="match status" value="1"/>
</dbReference>